<sequence>MEKTNTDWYAMSDQGILTLIGQFIQESRLQQNKTQQQVADSAGINRSTVGQIEKGNGGTLLSLLQILRVLGQLPILRTFEVEQKVSPLALAKLDQQKRQRARNNNNDIPNTKVNW</sequence>
<dbReference type="RefSeq" id="WP_377130528.1">
    <property type="nucleotide sequence ID" value="NZ_JBHUHN010000001.1"/>
</dbReference>
<dbReference type="CDD" id="cd00093">
    <property type="entry name" value="HTH_XRE"/>
    <property type="match status" value="1"/>
</dbReference>
<protein>
    <submittedName>
        <fullName evidence="3">Helix-turn-helix domain-containing protein</fullName>
    </submittedName>
</protein>
<evidence type="ECO:0000313" key="3">
    <source>
        <dbReference type="EMBL" id="MFD2866878.1"/>
    </source>
</evidence>
<name>A0ABW5XV90_9SPHI</name>
<feature type="region of interest" description="Disordered" evidence="1">
    <location>
        <begin position="94"/>
        <end position="115"/>
    </location>
</feature>
<keyword evidence="4" id="KW-1185">Reference proteome</keyword>
<evidence type="ECO:0000313" key="4">
    <source>
        <dbReference type="Proteomes" id="UP001597601"/>
    </source>
</evidence>
<dbReference type="SUPFAM" id="SSF47413">
    <property type="entry name" value="lambda repressor-like DNA-binding domains"/>
    <property type="match status" value="1"/>
</dbReference>
<dbReference type="Proteomes" id="UP001597601">
    <property type="component" value="Unassembled WGS sequence"/>
</dbReference>
<dbReference type="EMBL" id="JBHUON010000041">
    <property type="protein sequence ID" value="MFD2866878.1"/>
    <property type="molecule type" value="Genomic_DNA"/>
</dbReference>
<accession>A0ABW5XV90</accession>
<dbReference type="InterPro" id="IPR010982">
    <property type="entry name" value="Lambda_DNA-bd_dom_sf"/>
</dbReference>
<evidence type="ECO:0000259" key="2">
    <source>
        <dbReference type="PROSITE" id="PS50943"/>
    </source>
</evidence>
<dbReference type="SMART" id="SM00530">
    <property type="entry name" value="HTH_XRE"/>
    <property type="match status" value="1"/>
</dbReference>
<comment type="caution">
    <text evidence="3">The sequence shown here is derived from an EMBL/GenBank/DDBJ whole genome shotgun (WGS) entry which is preliminary data.</text>
</comment>
<feature type="domain" description="HTH cro/C1-type" evidence="2">
    <location>
        <begin position="24"/>
        <end position="76"/>
    </location>
</feature>
<dbReference type="Gene3D" id="1.10.260.40">
    <property type="entry name" value="lambda repressor-like DNA-binding domains"/>
    <property type="match status" value="1"/>
</dbReference>
<gene>
    <name evidence="3" type="ORF">ACFSYC_19435</name>
</gene>
<dbReference type="PROSITE" id="PS50943">
    <property type="entry name" value="HTH_CROC1"/>
    <property type="match status" value="1"/>
</dbReference>
<evidence type="ECO:0000256" key="1">
    <source>
        <dbReference type="SAM" id="MobiDB-lite"/>
    </source>
</evidence>
<reference evidence="4" key="1">
    <citation type="journal article" date="2019" name="Int. J. Syst. Evol. Microbiol.">
        <title>The Global Catalogue of Microorganisms (GCM) 10K type strain sequencing project: providing services to taxonomists for standard genome sequencing and annotation.</title>
        <authorList>
            <consortium name="The Broad Institute Genomics Platform"/>
            <consortium name="The Broad Institute Genome Sequencing Center for Infectious Disease"/>
            <person name="Wu L."/>
            <person name="Ma J."/>
        </authorList>
    </citation>
    <scope>NUCLEOTIDE SEQUENCE [LARGE SCALE GENOMIC DNA]</scope>
    <source>
        <strain evidence="4">KCTC 52232</strain>
    </source>
</reference>
<dbReference type="InterPro" id="IPR001387">
    <property type="entry name" value="Cro/C1-type_HTH"/>
</dbReference>
<proteinExistence type="predicted"/>
<organism evidence="3 4">
    <name type="scientific">Mucilaginibacter antarcticus</name>
    <dbReference type="NCBI Taxonomy" id="1855725"/>
    <lineage>
        <taxon>Bacteria</taxon>
        <taxon>Pseudomonadati</taxon>
        <taxon>Bacteroidota</taxon>
        <taxon>Sphingobacteriia</taxon>
        <taxon>Sphingobacteriales</taxon>
        <taxon>Sphingobacteriaceae</taxon>
        <taxon>Mucilaginibacter</taxon>
    </lineage>
</organism>
<dbReference type="Pfam" id="PF01381">
    <property type="entry name" value="HTH_3"/>
    <property type="match status" value="1"/>
</dbReference>